<dbReference type="SUPFAM" id="SSF55729">
    <property type="entry name" value="Acyl-CoA N-acyltransferases (Nat)"/>
    <property type="match status" value="1"/>
</dbReference>
<dbReference type="Pfam" id="PF00583">
    <property type="entry name" value="Acetyltransf_1"/>
    <property type="match status" value="1"/>
</dbReference>
<comment type="caution">
    <text evidence="3">The sequence shown here is derived from an EMBL/GenBank/DDBJ whole genome shotgun (WGS) entry which is preliminary data.</text>
</comment>
<evidence type="ECO:0000259" key="2">
    <source>
        <dbReference type="PROSITE" id="PS51186"/>
    </source>
</evidence>
<evidence type="ECO:0000256" key="1">
    <source>
        <dbReference type="ARBA" id="ARBA00022679"/>
    </source>
</evidence>
<dbReference type="CDD" id="cd04301">
    <property type="entry name" value="NAT_SF"/>
    <property type="match status" value="1"/>
</dbReference>
<dbReference type="InterPro" id="IPR050769">
    <property type="entry name" value="NAT_camello-type"/>
</dbReference>
<evidence type="ECO:0000313" key="3">
    <source>
        <dbReference type="EMBL" id="MBM2614677.1"/>
    </source>
</evidence>
<dbReference type="PANTHER" id="PTHR13947:SF37">
    <property type="entry name" value="LD18367P"/>
    <property type="match status" value="1"/>
</dbReference>
<proteinExistence type="predicted"/>
<accession>A0ABS2A4A1</accession>
<protein>
    <submittedName>
        <fullName evidence="3">GNAT family N-acetyltransferase</fullName>
    </submittedName>
</protein>
<dbReference type="RefSeq" id="WP_203374550.1">
    <property type="nucleotide sequence ID" value="NZ_JAENHP010000001.1"/>
</dbReference>
<dbReference type="Gene3D" id="3.40.630.30">
    <property type="match status" value="1"/>
</dbReference>
<dbReference type="InterPro" id="IPR000182">
    <property type="entry name" value="GNAT_dom"/>
</dbReference>
<dbReference type="EMBL" id="JAENHP010000001">
    <property type="protein sequence ID" value="MBM2614677.1"/>
    <property type="molecule type" value="Genomic_DNA"/>
</dbReference>
<gene>
    <name evidence="3" type="ORF">JIG36_03795</name>
</gene>
<reference evidence="3 4" key="1">
    <citation type="submission" date="2021-01" db="EMBL/GenBank/DDBJ databases">
        <title>Actinoplanes sp. nov. LDG1-06 isolated from lichen.</title>
        <authorList>
            <person name="Saeng-In P."/>
            <person name="Phongsopitanun W."/>
            <person name="Kanchanasin P."/>
            <person name="Yuki M."/>
            <person name="Kudo T."/>
            <person name="Ohkuma M."/>
            <person name="Tanasupawat S."/>
        </authorList>
    </citation>
    <scope>NUCLEOTIDE SEQUENCE [LARGE SCALE GENOMIC DNA]</scope>
    <source>
        <strain evidence="3 4">LDG1-06</strain>
    </source>
</reference>
<organism evidence="3 4">
    <name type="scientific">Paractinoplanes ovalisporus</name>
    <dbReference type="NCBI Taxonomy" id="2810368"/>
    <lineage>
        <taxon>Bacteria</taxon>
        <taxon>Bacillati</taxon>
        <taxon>Actinomycetota</taxon>
        <taxon>Actinomycetes</taxon>
        <taxon>Micromonosporales</taxon>
        <taxon>Micromonosporaceae</taxon>
        <taxon>Paractinoplanes</taxon>
    </lineage>
</organism>
<keyword evidence="4" id="KW-1185">Reference proteome</keyword>
<dbReference type="PROSITE" id="PS51186">
    <property type="entry name" value="GNAT"/>
    <property type="match status" value="1"/>
</dbReference>
<feature type="domain" description="N-acetyltransferase" evidence="2">
    <location>
        <begin position="2"/>
        <end position="163"/>
    </location>
</feature>
<name>A0ABS2A4A1_9ACTN</name>
<sequence>MIEIRVLTEDDWALWRVLRLQALTEAAYAFGSQLADWQGEGDREERWRARLALPGSYNLVASVDGRAVGMVSGVRTDEVRAVELISMYVAPEGRGRGVGDLLVRRVAEWADEAGAAELRLSVTEGNTKARELYERNGFHETGELGDLMPDGLRREQVMARRLTGSSSKSISSN</sequence>
<evidence type="ECO:0000313" key="4">
    <source>
        <dbReference type="Proteomes" id="UP000632138"/>
    </source>
</evidence>
<keyword evidence="1" id="KW-0808">Transferase</keyword>
<dbReference type="InterPro" id="IPR016181">
    <property type="entry name" value="Acyl_CoA_acyltransferase"/>
</dbReference>
<dbReference type="Proteomes" id="UP000632138">
    <property type="component" value="Unassembled WGS sequence"/>
</dbReference>
<dbReference type="PANTHER" id="PTHR13947">
    <property type="entry name" value="GNAT FAMILY N-ACETYLTRANSFERASE"/>
    <property type="match status" value="1"/>
</dbReference>